<evidence type="ECO:0000256" key="3">
    <source>
        <dbReference type="ARBA" id="ARBA00022475"/>
    </source>
</evidence>
<dbReference type="GO" id="GO:0010314">
    <property type="term" value="F:phosphatidylinositol-5-phosphate binding"/>
    <property type="evidence" value="ECO:0007669"/>
    <property type="project" value="TreeGrafter"/>
</dbReference>
<dbReference type="EMBL" id="JARO02009700">
    <property type="protein sequence ID" value="KPP61344.1"/>
    <property type="molecule type" value="Genomic_DNA"/>
</dbReference>
<evidence type="ECO:0000256" key="1">
    <source>
        <dbReference type="ARBA" id="ARBA00004413"/>
    </source>
</evidence>
<protein>
    <recommendedName>
        <fullName evidence="5">PH domain-containing protein</fullName>
    </recommendedName>
</protein>
<dbReference type="Proteomes" id="UP000034805">
    <property type="component" value="Unassembled WGS sequence"/>
</dbReference>
<dbReference type="PANTHER" id="PTHR21630">
    <property type="entry name" value="VEPH-A/MELTED"/>
    <property type="match status" value="1"/>
</dbReference>
<dbReference type="SMART" id="SM00233">
    <property type="entry name" value="PH"/>
    <property type="match status" value="1"/>
</dbReference>
<feature type="domain" description="PH" evidence="5">
    <location>
        <begin position="8"/>
        <end position="111"/>
    </location>
</feature>
<sequence>MVVNQDGQPLIEGQLKEKQVRWRVIKRWKTRYFTLAGNQLLFCRGKSKEGAEDSPIELSKVQSVKAVARKRRDCGLPRAFEIFTESRSYVLKAQDEQRAQEWLQCINVAVAQAQARERQQQEATTYL</sequence>
<keyword evidence="4" id="KW-0472">Membrane</keyword>
<dbReference type="PROSITE" id="PS50003">
    <property type="entry name" value="PH_DOMAIN"/>
    <property type="match status" value="1"/>
</dbReference>
<keyword evidence="3" id="KW-1003">Cell membrane</keyword>
<evidence type="ECO:0000259" key="5">
    <source>
        <dbReference type="PROSITE" id="PS50003"/>
    </source>
</evidence>
<evidence type="ECO:0000313" key="7">
    <source>
        <dbReference type="Proteomes" id="UP000034805"/>
    </source>
</evidence>
<dbReference type="PANTHER" id="PTHR21630:SF10">
    <property type="entry name" value="VENTRICULAR ZONE-EXPRESSED PH DOMAIN-CONTAINING PROTEIN HOMOLOG 1"/>
    <property type="match status" value="1"/>
</dbReference>
<comment type="subcellular location">
    <subcellularLocation>
        <location evidence="1">Cell membrane</location>
        <topology evidence="1">Peripheral membrane protein</topology>
        <orientation evidence="1">Cytoplasmic side</orientation>
    </subcellularLocation>
</comment>
<dbReference type="InterPro" id="IPR011993">
    <property type="entry name" value="PH-like_dom_sf"/>
</dbReference>
<dbReference type="InterPro" id="IPR039888">
    <property type="entry name" value="Melted-like"/>
</dbReference>
<name>A0A0P7UJA5_SCLFO</name>
<dbReference type="AlphaFoldDB" id="A0A0P7UJA5"/>
<gene>
    <name evidence="6" type="ORF">Z043_120574</name>
</gene>
<evidence type="ECO:0000313" key="6">
    <source>
        <dbReference type="EMBL" id="KPP61344.1"/>
    </source>
</evidence>
<evidence type="ECO:0000256" key="2">
    <source>
        <dbReference type="ARBA" id="ARBA00010187"/>
    </source>
</evidence>
<dbReference type="FunFam" id="2.30.29.30:FF:000138">
    <property type="entry name" value="Ventricular zone-expressed PH domain-containing protein-like 1"/>
    <property type="match status" value="1"/>
</dbReference>
<dbReference type="InterPro" id="IPR001849">
    <property type="entry name" value="PH_domain"/>
</dbReference>
<dbReference type="GO" id="GO:0005886">
    <property type="term" value="C:plasma membrane"/>
    <property type="evidence" value="ECO:0007669"/>
    <property type="project" value="UniProtKB-SubCell"/>
</dbReference>
<dbReference type="Pfam" id="PF00169">
    <property type="entry name" value="PH"/>
    <property type="match status" value="1"/>
</dbReference>
<accession>A0A0P7UJA5</accession>
<dbReference type="GO" id="GO:0009966">
    <property type="term" value="P:regulation of signal transduction"/>
    <property type="evidence" value="ECO:0007669"/>
    <property type="project" value="TreeGrafter"/>
</dbReference>
<proteinExistence type="inferred from homology"/>
<dbReference type="SUPFAM" id="SSF50729">
    <property type="entry name" value="PH domain-like"/>
    <property type="match status" value="1"/>
</dbReference>
<comment type="caution">
    <text evidence="6">The sequence shown here is derived from an EMBL/GenBank/DDBJ whole genome shotgun (WGS) entry which is preliminary data.</text>
</comment>
<dbReference type="Gene3D" id="2.30.29.30">
    <property type="entry name" value="Pleckstrin-homology domain (PH domain)/Phosphotyrosine-binding domain (PTB)"/>
    <property type="match status" value="1"/>
</dbReference>
<organism evidence="6 7">
    <name type="scientific">Scleropages formosus</name>
    <name type="common">Asian bonytongue</name>
    <name type="synonym">Osteoglossum formosum</name>
    <dbReference type="NCBI Taxonomy" id="113540"/>
    <lineage>
        <taxon>Eukaryota</taxon>
        <taxon>Metazoa</taxon>
        <taxon>Chordata</taxon>
        <taxon>Craniata</taxon>
        <taxon>Vertebrata</taxon>
        <taxon>Euteleostomi</taxon>
        <taxon>Actinopterygii</taxon>
        <taxon>Neopterygii</taxon>
        <taxon>Teleostei</taxon>
        <taxon>Osteoglossocephala</taxon>
        <taxon>Osteoglossomorpha</taxon>
        <taxon>Osteoglossiformes</taxon>
        <taxon>Osteoglossidae</taxon>
        <taxon>Scleropages</taxon>
    </lineage>
</organism>
<evidence type="ECO:0000256" key="4">
    <source>
        <dbReference type="ARBA" id="ARBA00023136"/>
    </source>
</evidence>
<comment type="similarity">
    <text evidence="2">Belongs to the MELT/VEPH family.</text>
</comment>
<reference evidence="6 7" key="1">
    <citation type="submission" date="2015-08" db="EMBL/GenBank/DDBJ databases">
        <title>The genome of the Asian arowana (Scleropages formosus).</title>
        <authorList>
            <person name="Tan M.H."/>
            <person name="Gan H.M."/>
            <person name="Croft L.J."/>
            <person name="Austin C.M."/>
        </authorList>
    </citation>
    <scope>NUCLEOTIDE SEQUENCE [LARGE SCALE GENOMIC DNA]</scope>
    <source>
        <strain evidence="6">Aro1</strain>
    </source>
</reference>